<evidence type="ECO:0000256" key="6">
    <source>
        <dbReference type="ARBA" id="ARBA00022989"/>
    </source>
</evidence>
<gene>
    <name evidence="11" type="ORF">FEM48_Zijuj10G0132000</name>
</gene>
<evidence type="ECO:0000256" key="2">
    <source>
        <dbReference type="ARBA" id="ARBA00004167"/>
    </source>
</evidence>
<comment type="caution">
    <text evidence="11">The sequence shown here is derived from an EMBL/GenBank/DDBJ whole genome shotgun (WGS) entry which is preliminary data.</text>
</comment>
<dbReference type="SUPFAM" id="SSF48264">
    <property type="entry name" value="Cytochrome P450"/>
    <property type="match status" value="1"/>
</dbReference>
<keyword evidence="9" id="KW-0503">Monooxygenase</keyword>
<dbReference type="PROSITE" id="PS00086">
    <property type="entry name" value="CYTOCHROME_P450"/>
    <property type="match status" value="1"/>
</dbReference>
<dbReference type="PANTHER" id="PTHR24286">
    <property type="entry name" value="CYTOCHROME P450 26"/>
    <property type="match status" value="1"/>
</dbReference>
<comment type="subcellular location">
    <subcellularLocation>
        <location evidence="2">Membrane</location>
        <topology evidence="2">Single-pass membrane protein</topology>
    </subcellularLocation>
</comment>
<dbReference type="GO" id="GO:0016705">
    <property type="term" value="F:oxidoreductase activity, acting on paired donors, with incorporation or reduction of molecular oxygen"/>
    <property type="evidence" value="ECO:0007669"/>
    <property type="project" value="InterPro"/>
</dbReference>
<keyword evidence="4 10" id="KW-0812">Transmembrane</keyword>
<keyword evidence="5 9" id="KW-0479">Metal-binding</keyword>
<dbReference type="EMBL" id="JAEACU010000010">
    <property type="protein sequence ID" value="KAH7516406.1"/>
    <property type="molecule type" value="Genomic_DNA"/>
</dbReference>
<keyword evidence="8 9" id="KW-0408">Iron</keyword>
<feature type="transmembrane region" description="Helical" evidence="10">
    <location>
        <begin position="6"/>
        <end position="22"/>
    </location>
</feature>
<dbReference type="GO" id="GO:0005506">
    <property type="term" value="F:iron ion binding"/>
    <property type="evidence" value="ECO:0007669"/>
    <property type="project" value="InterPro"/>
</dbReference>
<accession>A0A978UNK4</accession>
<evidence type="ECO:0000256" key="5">
    <source>
        <dbReference type="ARBA" id="ARBA00022723"/>
    </source>
</evidence>
<comment type="cofactor">
    <cofactor evidence="1">
        <name>heme</name>
        <dbReference type="ChEBI" id="CHEBI:30413"/>
    </cofactor>
</comment>
<sequence length="476" mass="54450">MDHFLLSLFLTLPFFFLALIFYKSRLYNIKTNLPPGSLGWPIIGETFAFINQDHEKFIGDRMKKYSSKIFKTNVLGEPTVVLCGLEGHKFVAANELKLFNVWRPLSMQKLFRSSYQKASSAAIPRQTEKQIQRASGFLQVDALVHYVKTMDTLVQDHINSHWVGKKQVDVYHLSQLLVLTLATRFFWGLEDQVRVEKLCKLMDIMMLGLHVIPLNVPGTILNRAMKAAGSARKEIMEFIKEKREAISNGVRMNDILYYMIANPDATTGRFMPDNEIADKVMGLASGGFNSPAMTTAFIVKYLGERSEICDKVRTEQLEIARSKKSGEPLNWEDIQKMKYSWNVALEVLRLMPPLQGTFREAATDIVYEGYTIPKGWKVYWTVSTTNKDPKCYAEPEEFDPTRYEKQTPPPYTNIPFGSGPRICPGKDYARLQILVFMHHVVKRFKWEVTDPNCKIMGGLNPLPINGLHVRLQSCSE</sequence>
<dbReference type="InterPro" id="IPR002397">
    <property type="entry name" value="Cyt_P450_B"/>
</dbReference>
<keyword evidence="6 10" id="KW-1133">Transmembrane helix</keyword>
<dbReference type="Gene3D" id="1.10.630.10">
    <property type="entry name" value="Cytochrome P450"/>
    <property type="match status" value="1"/>
</dbReference>
<dbReference type="InterPro" id="IPR017972">
    <property type="entry name" value="Cyt_P450_CS"/>
</dbReference>
<dbReference type="PRINTS" id="PR00359">
    <property type="entry name" value="BP450"/>
</dbReference>
<dbReference type="InterPro" id="IPR036396">
    <property type="entry name" value="Cyt_P450_sf"/>
</dbReference>
<comment type="similarity">
    <text evidence="3 9">Belongs to the cytochrome P450 family.</text>
</comment>
<dbReference type="PANTHER" id="PTHR24286:SF88">
    <property type="entry name" value="BETA-AMYRIN 28-OXIDASE-LIKE"/>
    <property type="match status" value="1"/>
</dbReference>
<evidence type="ECO:0000313" key="12">
    <source>
        <dbReference type="Proteomes" id="UP000813462"/>
    </source>
</evidence>
<keyword evidence="9" id="KW-0349">Heme</keyword>
<evidence type="ECO:0008006" key="13">
    <source>
        <dbReference type="Google" id="ProtNLM"/>
    </source>
</evidence>
<dbReference type="Proteomes" id="UP000813462">
    <property type="component" value="Unassembled WGS sequence"/>
</dbReference>
<evidence type="ECO:0000256" key="1">
    <source>
        <dbReference type="ARBA" id="ARBA00001971"/>
    </source>
</evidence>
<dbReference type="GO" id="GO:0016020">
    <property type="term" value="C:membrane"/>
    <property type="evidence" value="ECO:0007669"/>
    <property type="project" value="UniProtKB-SubCell"/>
</dbReference>
<dbReference type="Pfam" id="PF00067">
    <property type="entry name" value="p450"/>
    <property type="match status" value="1"/>
</dbReference>
<evidence type="ECO:0000256" key="3">
    <source>
        <dbReference type="ARBA" id="ARBA00010617"/>
    </source>
</evidence>
<proteinExistence type="inferred from homology"/>
<protein>
    <recommendedName>
        <fullName evidence="13">Beta-amyrin 28-oxidase-like</fullName>
    </recommendedName>
</protein>
<evidence type="ECO:0000256" key="7">
    <source>
        <dbReference type="ARBA" id="ARBA00023002"/>
    </source>
</evidence>
<organism evidence="11 12">
    <name type="scientific">Ziziphus jujuba var. spinosa</name>
    <dbReference type="NCBI Taxonomy" id="714518"/>
    <lineage>
        <taxon>Eukaryota</taxon>
        <taxon>Viridiplantae</taxon>
        <taxon>Streptophyta</taxon>
        <taxon>Embryophyta</taxon>
        <taxon>Tracheophyta</taxon>
        <taxon>Spermatophyta</taxon>
        <taxon>Magnoliopsida</taxon>
        <taxon>eudicotyledons</taxon>
        <taxon>Gunneridae</taxon>
        <taxon>Pentapetalae</taxon>
        <taxon>rosids</taxon>
        <taxon>fabids</taxon>
        <taxon>Rosales</taxon>
        <taxon>Rhamnaceae</taxon>
        <taxon>Paliureae</taxon>
        <taxon>Ziziphus</taxon>
    </lineage>
</organism>
<dbReference type="OrthoDB" id="1372046at2759"/>
<dbReference type="FunFam" id="1.10.630.10:FF:000022">
    <property type="entry name" value="Taxadiene 5-alpha hydroxylase"/>
    <property type="match status" value="1"/>
</dbReference>
<evidence type="ECO:0000256" key="4">
    <source>
        <dbReference type="ARBA" id="ARBA00022692"/>
    </source>
</evidence>
<dbReference type="GO" id="GO:0016125">
    <property type="term" value="P:sterol metabolic process"/>
    <property type="evidence" value="ECO:0007669"/>
    <property type="project" value="TreeGrafter"/>
</dbReference>
<dbReference type="InterPro" id="IPR001128">
    <property type="entry name" value="Cyt_P450"/>
</dbReference>
<evidence type="ECO:0000256" key="10">
    <source>
        <dbReference type="SAM" id="Phobius"/>
    </source>
</evidence>
<keyword evidence="7 9" id="KW-0560">Oxidoreductase</keyword>
<name>A0A978UNK4_ZIZJJ</name>
<evidence type="ECO:0000313" key="11">
    <source>
        <dbReference type="EMBL" id="KAH7516406.1"/>
    </source>
</evidence>
<keyword evidence="10" id="KW-0472">Membrane</keyword>
<dbReference type="AlphaFoldDB" id="A0A978UNK4"/>
<reference evidence="11" key="1">
    <citation type="journal article" date="2021" name="Front. Plant Sci.">
        <title>Chromosome-Scale Genome Assembly for Chinese Sour Jujube and Insights Into Its Genome Evolution and Domestication Signature.</title>
        <authorList>
            <person name="Shen L.-Y."/>
            <person name="Luo H."/>
            <person name="Wang X.-L."/>
            <person name="Wang X.-M."/>
            <person name="Qiu X.-J."/>
            <person name="Liu H."/>
            <person name="Zhou S.-S."/>
            <person name="Jia K.-H."/>
            <person name="Nie S."/>
            <person name="Bao Y.-T."/>
            <person name="Zhang R.-G."/>
            <person name="Yun Q.-Z."/>
            <person name="Chai Y.-H."/>
            <person name="Lu J.-Y."/>
            <person name="Li Y."/>
            <person name="Zhao S.-W."/>
            <person name="Mao J.-F."/>
            <person name="Jia S.-G."/>
            <person name="Mao Y.-M."/>
        </authorList>
    </citation>
    <scope>NUCLEOTIDE SEQUENCE</scope>
    <source>
        <strain evidence="11">AT0</strain>
        <tissue evidence="11">Leaf</tissue>
    </source>
</reference>
<dbReference type="GO" id="GO:0020037">
    <property type="term" value="F:heme binding"/>
    <property type="evidence" value="ECO:0007669"/>
    <property type="project" value="InterPro"/>
</dbReference>
<evidence type="ECO:0000256" key="8">
    <source>
        <dbReference type="ARBA" id="ARBA00023004"/>
    </source>
</evidence>
<dbReference type="GO" id="GO:0004497">
    <property type="term" value="F:monooxygenase activity"/>
    <property type="evidence" value="ECO:0007669"/>
    <property type="project" value="UniProtKB-KW"/>
</dbReference>
<evidence type="ECO:0000256" key="9">
    <source>
        <dbReference type="RuleBase" id="RU000461"/>
    </source>
</evidence>
<dbReference type="CDD" id="cd11043">
    <property type="entry name" value="CYP90-like"/>
    <property type="match status" value="1"/>
</dbReference>